<keyword evidence="3 5" id="KW-0687">Ribonucleoprotein</keyword>
<dbReference type="AlphaFoldDB" id="A0A5C0UDC0"/>
<accession>A0A5C0UDC0</accession>
<evidence type="ECO:0000313" key="7">
    <source>
        <dbReference type="Proteomes" id="UP000325155"/>
    </source>
</evidence>
<dbReference type="PROSITE" id="PS00936">
    <property type="entry name" value="RIBOSOMAL_L35"/>
    <property type="match status" value="1"/>
</dbReference>
<dbReference type="GO" id="GO:0003735">
    <property type="term" value="F:structural constituent of ribosome"/>
    <property type="evidence" value="ECO:0007669"/>
    <property type="project" value="InterPro"/>
</dbReference>
<dbReference type="Proteomes" id="UP000325155">
    <property type="component" value="Chromosome"/>
</dbReference>
<dbReference type="SUPFAM" id="SSF143034">
    <property type="entry name" value="L35p-like"/>
    <property type="match status" value="1"/>
</dbReference>
<evidence type="ECO:0000256" key="4">
    <source>
        <dbReference type="ARBA" id="ARBA00035486"/>
    </source>
</evidence>
<proteinExistence type="inferred from homology"/>
<gene>
    <name evidence="6" type="ORF">FZC35_01110</name>
</gene>
<dbReference type="Pfam" id="PF01632">
    <property type="entry name" value="Ribosomal_L35p"/>
    <property type="match status" value="1"/>
</dbReference>
<dbReference type="InterPro" id="IPR037229">
    <property type="entry name" value="Ribosomal_bL35_sf"/>
</dbReference>
<dbReference type="GO" id="GO:0006412">
    <property type="term" value="P:translation"/>
    <property type="evidence" value="ECO:0007669"/>
    <property type="project" value="InterPro"/>
</dbReference>
<evidence type="ECO:0000313" key="6">
    <source>
        <dbReference type="EMBL" id="QEK37978.1"/>
    </source>
</evidence>
<sequence length="84" mass="9901">MKLKLKTKKALIKRINVSATRLKRGSACKRHNLRRRSTNMKRQTRDLLDVHVSHERAIARWAPYSRLRRMKSKAASSYSAREII</sequence>
<keyword evidence="2 5" id="KW-0689">Ribosomal protein</keyword>
<dbReference type="Gene3D" id="4.10.410.60">
    <property type="match status" value="1"/>
</dbReference>
<organism evidence="6 7">
    <name type="scientific">Candidatus Cytomitobacter indipagum</name>
    <dbReference type="NCBI Taxonomy" id="2601575"/>
    <lineage>
        <taxon>Bacteria</taxon>
        <taxon>Pseudomonadati</taxon>
        <taxon>Pseudomonadota</taxon>
        <taxon>Alphaproteobacteria</taxon>
        <taxon>Holosporales</taxon>
        <taxon>Holosporaceae</taxon>
        <taxon>Candidatus Cytomitobacter</taxon>
    </lineage>
</organism>
<dbReference type="GO" id="GO:0005840">
    <property type="term" value="C:ribosome"/>
    <property type="evidence" value="ECO:0007669"/>
    <property type="project" value="UniProtKB-KW"/>
</dbReference>
<keyword evidence="7" id="KW-1185">Reference proteome</keyword>
<dbReference type="InterPro" id="IPR018265">
    <property type="entry name" value="Ribosomal_bL35_CS"/>
</dbReference>
<dbReference type="RefSeq" id="WP_148980825.1">
    <property type="nucleotide sequence ID" value="NZ_CP043315.1"/>
</dbReference>
<dbReference type="PRINTS" id="PR00064">
    <property type="entry name" value="RIBOSOMALL35"/>
</dbReference>
<dbReference type="KEGG" id="cip:FZC35_01110"/>
<name>A0A5C0UDC0_9PROT</name>
<comment type="similarity">
    <text evidence="1 5">Belongs to the bacterial ribosomal protein bL35 family.</text>
</comment>
<evidence type="ECO:0000256" key="3">
    <source>
        <dbReference type="ARBA" id="ARBA00023274"/>
    </source>
</evidence>
<evidence type="ECO:0000256" key="2">
    <source>
        <dbReference type="ARBA" id="ARBA00022980"/>
    </source>
</evidence>
<reference evidence="6 7" key="1">
    <citation type="submission" date="2019-08" db="EMBL/GenBank/DDBJ databases">
        <title>Highly reduced genomes of protist endosymbionts show evolutionary convergence.</title>
        <authorList>
            <person name="George E."/>
            <person name="Husnik F."/>
            <person name="Tashyreva D."/>
            <person name="Prokopchuk G."/>
            <person name="Horak A."/>
            <person name="Kwong W.K."/>
            <person name="Lukes J."/>
            <person name="Keeling P.J."/>
        </authorList>
    </citation>
    <scope>NUCLEOTIDE SEQUENCE [LARGE SCALE GENOMIC DNA]</scope>
    <source>
        <strain evidence="6">1605</strain>
    </source>
</reference>
<protein>
    <recommendedName>
        <fullName evidence="4 5">50S ribosomal protein L35</fullName>
    </recommendedName>
</protein>
<dbReference type="InterPro" id="IPR021137">
    <property type="entry name" value="Ribosomal_bL35-like"/>
</dbReference>
<evidence type="ECO:0000256" key="5">
    <source>
        <dbReference type="RuleBase" id="RU000568"/>
    </source>
</evidence>
<dbReference type="OrthoDB" id="9804851at2"/>
<evidence type="ECO:0000256" key="1">
    <source>
        <dbReference type="ARBA" id="ARBA00006598"/>
    </source>
</evidence>
<dbReference type="GO" id="GO:1990904">
    <property type="term" value="C:ribonucleoprotein complex"/>
    <property type="evidence" value="ECO:0007669"/>
    <property type="project" value="UniProtKB-KW"/>
</dbReference>
<dbReference type="EMBL" id="CP043315">
    <property type="protein sequence ID" value="QEK37978.1"/>
    <property type="molecule type" value="Genomic_DNA"/>
</dbReference>
<dbReference type="InterPro" id="IPR001706">
    <property type="entry name" value="Ribosomal_bL35"/>
</dbReference>